<name>A0A9P6HQ49_9AGAM</name>
<protein>
    <recommendedName>
        <fullName evidence="3">RlpA-like protein double-psi beta-barrel domain-containing protein</fullName>
    </recommendedName>
</protein>
<comment type="caution">
    <text evidence="4">The sequence shown here is derived from an EMBL/GenBank/DDBJ whole genome shotgun (WGS) entry which is preliminary data.</text>
</comment>
<dbReference type="AlphaFoldDB" id="A0A9P6HQ49"/>
<dbReference type="InterPro" id="IPR036908">
    <property type="entry name" value="RlpA-like_sf"/>
</dbReference>
<dbReference type="CDD" id="cd22191">
    <property type="entry name" value="DPBB_RlpA_EXP_N-like"/>
    <property type="match status" value="1"/>
</dbReference>
<dbReference type="Gene3D" id="2.40.40.10">
    <property type="entry name" value="RlpA-like domain"/>
    <property type="match status" value="1"/>
</dbReference>
<evidence type="ECO:0000313" key="5">
    <source>
        <dbReference type="Proteomes" id="UP000736335"/>
    </source>
</evidence>
<feature type="compositionally biased region" description="Low complexity" evidence="2">
    <location>
        <begin position="87"/>
        <end position="107"/>
    </location>
</feature>
<evidence type="ECO:0000259" key="3">
    <source>
        <dbReference type="Pfam" id="PF03330"/>
    </source>
</evidence>
<evidence type="ECO:0000256" key="1">
    <source>
        <dbReference type="ARBA" id="ARBA00022729"/>
    </source>
</evidence>
<reference evidence="4" key="1">
    <citation type="journal article" date="2020" name="Nat. Commun.">
        <title>Large-scale genome sequencing of mycorrhizal fungi provides insights into the early evolution of symbiotic traits.</title>
        <authorList>
            <person name="Miyauchi S."/>
            <person name="Kiss E."/>
            <person name="Kuo A."/>
            <person name="Drula E."/>
            <person name="Kohler A."/>
            <person name="Sanchez-Garcia M."/>
            <person name="Morin E."/>
            <person name="Andreopoulos B."/>
            <person name="Barry K.W."/>
            <person name="Bonito G."/>
            <person name="Buee M."/>
            <person name="Carver A."/>
            <person name="Chen C."/>
            <person name="Cichocki N."/>
            <person name="Clum A."/>
            <person name="Culley D."/>
            <person name="Crous P.W."/>
            <person name="Fauchery L."/>
            <person name="Girlanda M."/>
            <person name="Hayes R.D."/>
            <person name="Keri Z."/>
            <person name="LaButti K."/>
            <person name="Lipzen A."/>
            <person name="Lombard V."/>
            <person name="Magnuson J."/>
            <person name="Maillard F."/>
            <person name="Murat C."/>
            <person name="Nolan M."/>
            <person name="Ohm R.A."/>
            <person name="Pangilinan J."/>
            <person name="Pereira M.F."/>
            <person name="Perotto S."/>
            <person name="Peter M."/>
            <person name="Pfister S."/>
            <person name="Riley R."/>
            <person name="Sitrit Y."/>
            <person name="Stielow J.B."/>
            <person name="Szollosi G."/>
            <person name="Zifcakova L."/>
            <person name="Stursova M."/>
            <person name="Spatafora J.W."/>
            <person name="Tedersoo L."/>
            <person name="Vaario L.M."/>
            <person name="Yamada A."/>
            <person name="Yan M."/>
            <person name="Wang P."/>
            <person name="Xu J."/>
            <person name="Bruns T."/>
            <person name="Baldrian P."/>
            <person name="Vilgalys R."/>
            <person name="Dunand C."/>
            <person name="Henrissat B."/>
            <person name="Grigoriev I.V."/>
            <person name="Hibbett D."/>
            <person name="Nagy L.G."/>
            <person name="Martin F.M."/>
        </authorList>
    </citation>
    <scope>NUCLEOTIDE SEQUENCE</scope>
    <source>
        <strain evidence="4">UH-Tt-Lm1</strain>
    </source>
</reference>
<dbReference type="Pfam" id="PF03330">
    <property type="entry name" value="DPBB_1"/>
    <property type="match status" value="1"/>
</dbReference>
<dbReference type="InterPro" id="IPR051477">
    <property type="entry name" value="Expansin_CellWall"/>
</dbReference>
<dbReference type="EMBL" id="WIUZ02000001">
    <property type="protein sequence ID" value="KAF9792218.1"/>
    <property type="molecule type" value="Genomic_DNA"/>
</dbReference>
<evidence type="ECO:0000256" key="2">
    <source>
        <dbReference type="SAM" id="MobiDB-lite"/>
    </source>
</evidence>
<feature type="domain" description="RlpA-like protein double-psi beta-barrel" evidence="3">
    <location>
        <begin position="152"/>
        <end position="241"/>
    </location>
</feature>
<feature type="compositionally biased region" description="Pro residues" evidence="2">
    <location>
        <begin position="108"/>
        <end position="120"/>
    </location>
</feature>
<gene>
    <name evidence="4" type="ORF">BJ322DRAFT_1102732</name>
</gene>
<organism evidence="4 5">
    <name type="scientific">Thelephora terrestris</name>
    <dbReference type="NCBI Taxonomy" id="56493"/>
    <lineage>
        <taxon>Eukaryota</taxon>
        <taxon>Fungi</taxon>
        <taxon>Dikarya</taxon>
        <taxon>Basidiomycota</taxon>
        <taxon>Agaricomycotina</taxon>
        <taxon>Agaricomycetes</taxon>
        <taxon>Thelephorales</taxon>
        <taxon>Thelephoraceae</taxon>
        <taxon>Thelephora</taxon>
    </lineage>
</organism>
<dbReference type="PANTHER" id="PTHR31836:SF24">
    <property type="entry name" value="RLPA-LIKE PROTEIN DOUBLE-PSI BETA-BARREL DOMAIN-CONTAINING PROTEIN"/>
    <property type="match status" value="1"/>
</dbReference>
<feature type="region of interest" description="Disordered" evidence="2">
    <location>
        <begin position="1"/>
        <end position="155"/>
    </location>
</feature>
<dbReference type="PANTHER" id="PTHR31836">
    <property type="match status" value="1"/>
</dbReference>
<accession>A0A9P6HQ49</accession>
<reference evidence="4" key="2">
    <citation type="submission" date="2020-11" db="EMBL/GenBank/DDBJ databases">
        <authorList>
            <consortium name="DOE Joint Genome Institute"/>
            <person name="Kuo A."/>
            <person name="Miyauchi S."/>
            <person name="Kiss E."/>
            <person name="Drula E."/>
            <person name="Kohler A."/>
            <person name="Sanchez-Garcia M."/>
            <person name="Andreopoulos B."/>
            <person name="Barry K.W."/>
            <person name="Bonito G."/>
            <person name="Buee M."/>
            <person name="Carver A."/>
            <person name="Chen C."/>
            <person name="Cichocki N."/>
            <person name="Clum A."/>
            <person name="Culley D."/>
            <person name="Crous P.W."/>
            <person name="Fauchery L."/>
            <person name="Girlanda M."/>
            <person name="Hayes R."/>
            <person name="Keri Z."/>
            <person name="Labutti K."/>
            <person name="Lipzen A."/>
            <person name="Lombard V."/>
            <person name="Magnuson J."/>
            <person name="Maillard F."/>
            <person name="Morin E."/>
            <person name="Murat C."/>
            <person name="Nolan M."/>
            <person name="Ohm R."/>
            <person name="Pangilinan J."/>
            <person name="Pereira M."/>
            <person name="Perotto S."/>
            <person name="Peter M."/>
            <person name="Riley R."/>
            <person name="Sitrit Y."/>
            <person name="Stielow B."/>
            <person name="Szollosi G."/>
            <person name="Zifcakova L."/>
            <person name="Stursova M."/>
            <person name="Spatafora J.W."/>
            <person name="Tedersoo L."/>
            <person name="Vaario L.-M."/>
            <person name="Yamada A."/>
            <person name="Yan M."/>
            <person name="Wang P."/>
            <person name="Xu J."/>
            <person name="Bruns T."/>
            <person name="Baldrian P."/>
            <person name="Vilgalys R."/>
            <person name="Henrissat B."/>
            <person name="Grigoriev I.V."/>
            <person name="Hibbett D."/>
            <person name="Nagy L.G."/>
            <person name="Martin F.M."/>
        </authorList>
    </citation>
    <scope>NUCLEOTIDE SEQUENCE</scope>
    <source>
        <strain evidence="4">UH-Tt-Lm1</strain>
    </source>
</reference>
<feature type="compositionally biased region" description="Acidic residues" evidence="2">
    <location>
        <begin position="58"/>
        <end position="80"/>
    </location>
</feature>
<dbReference type="InterPro" id="IPR009009">
    <property type="entry name" value="RlpA-like_DPBB"/>
</dbReference>
<dbReference type="OrthoDB" id="406505at2759"/>
<evidence type="ECO:0000313" key="4">
    <source>
        <dbReference type="EMBL" id="KAF9792218.1"/>
    </source>
</evidence>
<feature type="compositionally biased region" description="Low complexity" evidence="2">
    <location>
        <begin position="121"/>
        <end position="130"/>
    </location>
</feature>
<proteinExistence type="predicted"/>
<sequence>MAMVNSAPILPRHSDLREPDCELDPIPSSTLSGPPANTLLAEPTSSPAPEPSSTPASGDDDCEDGDDNDDDGDDDCEDEPSSSAYEPSSTPASFPTPSGGPELTPTSTPTPTPTPSPEPSPSSSTNDAAPSPTPTPTPDNSNNSGTETHTGGDLTWFTQNGVAGACGSVHSDNDFIAALDTSVYGDTSVQSSYCGKTIRISWQGNSVDVVVADACPTCDNASSVDLSEAAFQALAPLSTGLLTDATWTLLN</sequence>
<keyword evidence="1" id="KW-0732">Signal</keyword>
<dbReference type="Proteomes" id="UP000736335">
    <property type="component" value="Unassembled WGS sequence"/>
</dbReference>
<keyword evidence="5" id="KW-1185">Reference proteome</keyword>
<dbReference type="SUPFAM" id="SSF50685">
    <property type="entry name" value="Barwin-like endoglucanases"/>
    <property type="match status" value="1"/>
</dbReference>